<dbReference type="eggNOG" id="COG2501">
    <property type="taxonomic scope" value="Bacteria"/>
</dbReference>
<dbReference type="HOGENOM" id="CLU_127162_2_2_14"/>
<dbReference type="Pfam" id="PF13275">
    <property type="entry name" value="S4_2"/>
    <property type="match status" value="1"/>
</dbReference>
<sequence>MTILIKGEFLTIGQLIKKIKLIDSGGQIKQFMQSHQVKINGKLINTRNTKVRVGDTIWIDDQLYTIKAQNNEE</sequence>
<dbReference type="SUPFAM" id="SSF55174">
    <property type="entry name" value="Alpha-L RNA-binding motif"/>
    <property type="match status" value="1"/>
</dbReference>
<dbReference type="PROSITE" id="PS50889">
    <property type="entry name" value="S4"/>
    <property type="match status" value="1"/>
</dbReference>
<dbReference type="InterPro" id="IPR014330">
    <property type="entry name" value="RNA-bd_S4-rel_YaaA"/>
</dbReference>
<organism evidence="4">
    <name type="scientific">Mycoplasmopsis pulmonis (strain UAB CTIP)</name>
    <name type="common">Mycoplasma pulmonis</name>
    <dbReference type="NCBI Taxonomy" id="272635"/>
    <lineage>
        <taxon>Bacteria</taxon>
        <taxon>Bacillati</taxon>
        <taxon>Mycoplasmatota</taxon>
        <taxon>Mycoplasmoidales</taxon>
        <taxon>Metamycoplasmataceae</taxon>
        <taxon>Mycoplasmopsis</taxon>
    </lineage>
</organism>
<dbReference type="SMART" id="SM00363">
    <property type="entry name" value="S4"/>
    <property type="match status" value="1"/>
</dbReference>
<evidence type="ECO:0000259" key="2">
    <source>
        <dbReference type="SMART" id="SM00363"/>
    </source>
</evidence>
<reference evidence="3 4" key="1">
    <citation type="journal article" date="2001" name="Nucleic Acids Res.">
        <title>The complete genome sequence of the murine respiratory pathogen Mycoplasma pulmonis.</title>
        <authorList>
            <person name="Chambaud I."/>
            <person name="Heilig R."/>
            <person name="Ferris S."/>
            <person name="Barbe V."/>
            <person name="Samson D."/>
            <person name="Galisson F."/>
            <person name="Moszer I."/>
            <person name="Dybvig K."/>
            <person name="Wroblewski H."/>
            <person name="Viari A."/>
            <person name="Rocha E.P.C."/>
            <person name="Blanchard A."/>
        </authorList>
    </citation>
    <scope>NUCLEOTIDE SEQUENCE [LARGE SCALE GENOMIC DNA]</scope>
    <source>
        <strain evidence="3 4">UAB CTIP</strain>
    </source>
</reference>
<dbReference type="GO" id="GO:0003723">
    <property type="term" value="F:RNA binding"/>
    <property type="evidence" value="ECO:0007669"/>
    <property type="project" value="UniProtKB-KW"/>
</dbReference>
<evidence type="ECO:0000313" key="4">
    <source>
        <dbReference type="Proteomes" id="UP000000528"/>
    </source>
</evidence>
<name>Q98RK5_MYCPU</name>
<protein>
    <recommendedName>
        <fullName evidence="2">RNA-binding S4 domain-containing protein</fullName>
    </recommendedName>
</protein>
<evidence type="ECO:0000313" key="3">
    <source>
        <dbReference type="EMBL" id="CAC13176.1"/>
    </source>
</evidence>
<proteinExistence type="predicted"/>
<dbReference type="InterPro" id="IPR036986">
    <property type="entry name" value="S4_RNA-bd_sf"/>
</dbReference>
<dbReference type="PIR" id="C90512">
    <property type="entry name" value="C90512"/>
</dbReference>
<evidence type="ECO:0000256" key="1">
    <source>
        <dbReference type="PROSITE-ProRule" id="PRU00182"/>
    </source>
</evidence>
<dbReference type="CDD" id="cd00165">
    <property type="entry name" value="S4"/>
    <property type="match status" value="1"/>
</dbReference>
<feature type="domain" description="RNA-binding S4" evidence="2">
    <location>
        <begin position="10"/>
        <end position="71"/>
    </location>
</feature>
<keyword evidence="4" id="KW-1185">Reference proteome</keyword>
<dbReference type="STRING" id="272635.gene:17576582"/>
<dbReference type="NCBIfam" id="TIGR02988">
    <property type="entry name" value="YaaA_near_RecF"/>
    <property type="match status" value="1"/>
</dbReference>
<dbReference type="AlphaFoldDB" id="Q98RK5"/>
<dbReference type="EMBL" id="AL445563">
    <property type="protein sequence ID" value="CAC13176.1"/>
    <property type="molecule type" value="Genomic_DNA"/>
</dbReference>
<keyword evidence="1" id="KW-0694">RNA-binding</keyword>
<accession>Q98RK5</accession>
<dbReference type="BioCyc" id="MPUL272635:G1GT6-3-MONOMER"/>
<dbReference type="InterPro" id="IPR002942">
    <property type="entry name" value="S4_RNA-bd"/>
</dbReference>
<dbReference type="KEGG" id="mpu:MYPU_0030"/>
<dbReference type="RefSeq" id="WP_010924807.1">
    <property type="nucleotide sequence ID" value="NC_002771.1"/>
</dbReference>
<dbReference type="Gene3D" id="3.10.290.10">
    <property type="entry name" value="RNA-binding S4 domain"/>
    <property type="match status" value="1"/>
</dbReference>
<gene>
    <name evidence="3" type="ordered locus">MYPU_0030</name>
</gene>
<dbReference type="Proteomes" id="UP000000528">
    <property type="component" value="Chromosome"/>
</dbReference>